<dbReference type="InParanoid" id="A0A2K1JZK5"/>
<evidence type="ECO:0000313" key="3">
    <source>
        <dbReference type="Proteomes" id="UP000006727"/>
    </source>
</evidence>
<dbReference type="EMBL" id="ABEU02000010">
    <property type="protein sequence ID" value="PNR46950.1"/>
    <property type="molecule type" value="Genomic_DNA"/>
</dbReference>
<evidence type="ECO:0000313" key="2">
    <source>
        <dbReference type="EnsemblPlants" id="PAC:32899561.CDS.1"/>
    </source>
</evidence>
<gene>
    <name evidence="1" type="ORF">PHYPA_014070</name>
</gene>
<dbReference type="Gramene" id="Pp3c10_18530V3.1">
    <property type="protein sequence ID" value="PAC:32899561.CDS.1"/>
    <property type="gene ID" value="Pp3c10_18530"/>
</dbReference>
<reference evidence="2" key="3">
    <citation type="submission" date="2020-12" db="UniProtKB">
        <authorList>
            <consortium name="EnsemblPlants"/>
        </authorList>
    </citation>
    <scope>IDENTIFICATION</scope>
</reference>
<dbReference type="Gramene" id="Pp3c10_18530V3.2">
    <property type="protein sequence ID" value="PAC:32899562.CDS.1"/>
    <property type="gene ID" value="Pp3c10_18530"/>
</dbReference>
<evidence type="ECO:0000313" key="1">
    <source>
        <dbReference type="EMBL" id="PNR46950.1"/>
    </source>
</evidence>
<protein>
    <submittedName>
        <fullName evidence="1 2">Uncharacterized protein</fullName>
    </submittedName>
</protein>
<dbReference type="EnsemblPlants" id="Pp3c10_18530V3.2">
    <property type="protein sequence ID" value="PAC:32899562.CDS.1"/>
    <property type="gene ID" value="Pp3c10_18530"/>
</dbReference>
<organism evidence="1">
    <name type="scientific">Physcomitrium patens</name>
    <name type="common">Spreading-leaved earth moss</name>
    <name type="synonym">Physcomitrella patens</name>
    <dbReference type="NCBI Taxonomy" id="3218"/>
    <lineage>
        <taxon>Eukaryota</taxon>
        <taxon>Viridiplantae</taxon>
        <taxon>Streptophyta</taxon>
        <taxon>Embryophyta</taxon>
        <taxon>Bryophyta</taxon>
        <taxon>Bryophytina</taxon>
        <taxon>Bryopsida</taxon>
        <taxon>Funariidae</taxon>
        <taxon>Funariales</taxon>
        <taxon>Funariaceae</taxon>
        <taxon>Physcomitrium</taxon>
    </lineage>
</organism>
<keyword evidence="3" id="KW-1185">Reference proteome</keyword>
<reference evidence="1 3" key="2">
    <citation type="journal article" date="2018" name="Plant J.">
        <title>The Physcomitrella patens chromosome-scale assembly reveals moss genome structure and evolution.</title>
        <authorList>
            <person name="Lang D."/>
            <person name="Ullrich K.K."/>
            <person name="Murat F."/>
            <person name="Fuchs J."/>
            <person name="Jenkins J."/>
            <person name="Haas F.B."/>
            <person name="Piednoel M."/>
            <person name="Gundlach H."/>
            <person name="Van Bel M."/>
            <person name="Meyberg R."/>
            <person name="Vives C."/>
            <person name="Morata J."/>
            <person name="Symeonidi A."/>
            <person name="Hiss M."/>
            <person name="Muchero W."/>
            <person name="Kamisugi Y."/>
            <person name="Saleh O."/>
            <person name="Blanc G."/>
            <person name="Decker E.L."/>
            <person name="van Gessel N."/>
            <person name="Grimwood J."/>
            <person name="Hayes R.D."/>
            <person name="Graham S.W."/>
            <person name="Gunter L.E."/>
            <person name="McDaniel S.F."/>
            <person name="Hoernstein S.N.W."/>
            <person name="Larsson A."/>
            <person name="Li F.W."/>
            <person name="Perroud P.F."/>
            <person name="Phillips J."/>
            <person name="Ranjan P."/>
            <person name="Rokshar D.S."/>
            <person name="Rothfels C.J."/>
            <person name="Schneider L."/>
            <person name="Shu S."/>
            <person name="Stevenson D.W."/>
            <person name="Thummler F."/>
            <person name="Tillich M."/>
            <person name="Villarreal Aguilar J.C."/>
            <person name="Widiez T."/>
            <person name="Wong G.K."/>
            <person name="Wymore A."/>
            <person name="Zhang Y."/>
            <person name="Zimmer A.D."/>
            <person name="Quatrano R.S."/>
            <person name="Mayer K.F.X."/>
            <person name="Goodstein D."/>
            <person name="Casacuberta J.M."/>
            <person name="Vandepoele K."/>
            <person name="Reski R."/>
            <person name="Cuming A.C."/>
            <person name="Tuskan G.A."/>
            <person name="Maumus F."/>
            <person name="Salse J."/>
            <person name="Schmutz J."/>
            <person name="Rensing S.A."/>
        </authorList>
    </citation>
    <scope>NUCLEOTIDE SEQUENCE [LARGE SCALE GENOMIC DNA]</scope>
    <source>
        <strain evidence="2 3">cv. Gransden 2004</strain>
    </source>
</reference>
<name>A0A2K1JZK5_PHYPA</name>
<dbReference type="EnsemblPlants" id="Pp3c10_18530V3.1">
    <property type="protein sequence ID" value="PAC:32899561.CDS.1"/>
    <property type="gene ID" value="Pp3c10_18530"/>
</dbReference>
<sequence length="58" mass="5802">MACLMAGAGMAGSSSPSLFSSWSSFASQCSGVAWSCAPISDTSRSFTVQASCGKLTQA</sequence>
<dbReference type="AlphaFoldDB" id="A0A2K1JZK5"/>
<dbReference type="PaxDb" id="3218-PP1S181_125V6.1"/>
<proteinExistence type="predicted"/>
<reference evidence="1 3" key="1">
    <citation type="journal article" date="2008" name="Science">
        <title>The Physcomitrella genome reveals evolutionary insights into the conquest of land by plants.</title>
        <authorList>
            <person name="Rensing S."/>
            <person name="Lang D."/>
            <person name="Zimmer A."/>
            <person name="Terry A."/>
            <person name="Salamov A."/>
            <person name="Shapiro H."/>
            <person name="Nishiyama T."/>
            <person name="Perroud P.-F."/>
            <person name="Lindquist E."/>
            <person name="Kamisugi Y."/>
            <person name="Tanahashi T."/>
            <person name="Sakakibara K."/>
            <person name="Fujita T."/>
            <person name="Oishi K."/>
            <person name="Shin-I T."/>
            <person name="Kuroki Y."/>
            <person name="Toyoda A."/>
            <person name="Suzuki Y."/>
            <person name="Hashimoto A."/>
            <person name="Yamaguchi K."/>
            <person name="Sugano A."/>
            <person name="Kohara Y."/>
            <person name="Fujiyama A."/>
            <person name="Anterola A."/>
            <person name="Aoki S."/>
            <person name="Ashton N."/>
            <person name="Barbazuk W.B."/>
            <person name="Barker E."/>
            <person name="Bennetzen J."/>
            <person name="Bezanilla M."/>
            <person name="Blankenship R."/>
            <person name="Cho S.H."/>
            <person name="Dutcher S."/>
            <person name="Estelle M."/>
            <person name="Fawcett J.A."/>
            <person name="Gundlach H."/>
            <person name="Hanada K."/>
            <person name="Heyl A."/>
            <person name="Hicks K.A."/>
            <person name="Hugh J."/>
            <person name="Lohr M."/>
            <person name="Mayer K."/>
            <person name="Melkozernov A."/>
            <person name="Murata T."/>
            <person name="Nelson D."/>
            <person name="Pils B."/>
            <person name="Prigge M."/>
            <person name="Reiss B."/>
            <person name="Renner T."/>
            <person name="Rombauts S."/>
            <person name="Rushton P."/>
            <person name="Sanderfoot A."/>
            <person name="Schween G."/>
            <person name="Shiu S.-H."/>
            <person name="Stueber K."/>
            <person name="Theodoulou F.L."/>
            <person name="Tu H."/>
            <person name="Van de Peer Y."/>
            <person name="Verrier P.J."/>
            <person name="Waters E."/>
            <person name="Wood A."/>
            <person name="Yang L."/>
            <person name="Cove D."/>
            <person name="Cuming A."/>
            <person name="Hasebe M."/>
            <person name="Lucas S."/>
            <person name="Mishler D.B."/>
            <person name="Reski R."/>
            <person name="Grigoriev I."/>
            <person name="Quatrano R.S."/>
            <person name="Boore J.L."/>
        </authorList>
    </citation>
    <scope>NUCLEOTIDE SEQUENCE [LARGE SCALE GENOMIC DNA]</scope>
    <source>
        <strain evidence="2 3">cv. Gransden 2004</strain>
    </source>
</reference>
<dbReference type="Proteomes" id="UP000006727">
    <property type="component" value="Chromosome 10"/>
</dbReference>
<accession>A0A2K1JZK5</accession>